<keyword evidence="3" id="KW-1185">Reference proteome</keyword>
<dbReference type="PANTHER" id="PTHR46849">
    <property type="entry name" value="RCC1 DOMAIN-CONTAINING PROTEIN 1"/>
    <property type="match status" value="1"/>
</dbReference>
<dbReference type="Proteomes" id="UP000287033">
    <property type="component" value="Unassembled WGS sequence"/>
</dbReference>
<accession>A0A401STU2</accession>
<sequence>MRGGVSFVSDDGSTYLFGFVDGCPWRQMCINKQAHQDCTDILSSEKYLLMLWQDRVECRDIQKLCTGAATGDLTWTRQLKNGEKQCTALPLIPGGYVTTTPPFYKPLSPQLRARKLALGSEHAVLLSCDLTVYSWGSGRHGQLGHGGVEDEAEPRIVEALHGLAMAEVAAGGWHSVSSSASGDLYVWGWNESGQLGLPAKSCSEEKQRKTSWQKGLSGKVTPSLGDANNRVIKSANKKADGDDSNVFISIQSFPALLDLPEESEVSKVSCGSRHSAVITREGNLFTWGWGNYGQLGHGQTNSSDLPRLVEYFVQNRLSVLDVVCGTWNTFVFAQQEEF</sequence>
<dbReference type="PRINTS" id="PR00633">
    <property type="entry name" value="RCCNDNSATION"/>
</dbReference>
<feature type="repeat" description="RCC1" evidence="1">
    <location>
        <begin position="282"/>
        <end position="335"/>
    </location>
</feature>
<dbReference type="Pfam" id="PF00415">
    <property type="entry name" value="RCC1"/>
    <property type="match status" value="3"/>
</dbReference>
<dbReference type="EMBL" id="BEZZ01000547">
    <property type="protein sequence ID" value="GCC33819.1"/>
    <property type="molecule type" value="Genomic_DNA"/>
</dbReference>
<dbReference type="AlphaFoldDB" id="A0A401STU2"/>
<evidence type="ECO:0000313" key="3">
    <source>
        <dbReference type="Proteomes" id="UP000287033"/>
    </source>
</evidence>
<feature type="repeat" description="RCC1" evidence="1">
    <location>
        <begin position="182"/>
        <end position="281"/>
    </location>
</feature>
<proteinExistence type="predicted"/>
<dbReference type="Gene3D" id="2.130.10.30">
    <property type="entry name" value="Regulator of chromosome condensation 1/beta-lactamase-inhibitor protein II"/>
    <property type="match status" value="1"/>
</dbReference>
<dbReference type="STRING" id="137246.A0A401STU2"/>
<dbReference type="InterPro" id="IPR052830">
    <property type="entry name" value="RCC1_domain-containing"/>
</dbReference>
<dbReference type="OrthoDB" id="5370059at2759"/>
<evidence type="ECO:0000313" key="2">
    <source>
        <dbReference type="EMBL" id="GCC33819.1"/>
    </source>
</evidence>
<reference evidence="2 3" key="1">
    <citation type="journal article" date="2018" name="Nat. Ecol. Evol.">
        <title>Shark genomes provide insights into elasmobranch evolution and the origin of vertebrates.</title>
        <authorList>
            <person name="Hara Y"/>
            <person name="Yamaguchi K"/>
            <person name="Onimaru K"/>
            <person name="Kadota M"/>
            <person name="Koyanagi M"/>
            <person name="Keeley SD"/>
            <person name="Tatsumi K"/>
            <person name="Tanaka K"/>
            <person name="Motone F"/>
            <person name="Kageyama Y"/>
            <person name="Nozu R"/>
            <person name="Adachi N"/>
            <person name="Nishimura O"/>
            <person name="Nakagawa R"/>
            <person name="Tanegashima C"/>
            <person name="Kiyatake I"/>
            <person name="Matsumoto R"/>
            <person name="Murakumo K"/>
            <person name="Nishida K"/>
            <person name="Terakita A"/>
            <person name="Kuratani S"/>
            <person name="Sato K"/>
            <person name="Hyodo S Kuraku.S."/>
        </authorList>
    </citation>
    <scope>NUCLEOTIDE SEQUENCE [LARGE SCALE GENOMIC DNA]</scope>
</reference>
<name>A0A401STU2_CHIPU</name>
<feature type="repeat" description="RCC1" evidence="1">
    <location>
        <begin position="130"/>
        <end position="181"/>
    </location>
</feature>
<dbReference type="PROSITE" id="PS50012">
    <property type="entry name" value="RCC1_3"/>
    <property type="match status" value="3"/>
</dbReference>
<organism evidence="2 3">
    <name type="scientific">Chiloscyllium punctatum</name>
    <name type="common">Brownbanded bambooshark</name>
    <name type="synonym">Hemiscyllium punctatum</name>
    <dbReference type="NCBI Taxonomy" id="137246"/>
    <lineage>
        <taxon>Eukaryota</taxon>
        <taxon>Metazoa</taxon>
        <taxon>Chordata</taxon>
        <taxon>Craniata</taxon>
        <taxon>Vertebrata</taxon>
        <taxon>Chondrichthyes</taxon>
        <taxon>Elasmobranchii</taxon>
        <taxon>Galeomorphii</taxon>
        <taxon>Galeoidea</taxon>
        <taxon>Orectolobiformes</taxon>
        <taxon>Hemiscylliidae</taxon>
        <taxon>Chiloscyllium</taxon>
    </lineage>
</organism>
<comment type="caution">
    <text evidence="2">The sequence shown here is derived from an EMBL/GenBank/DDBJ whole genome shotgun (WGS) entry which is preliminary data.</text>
</comment>
<dbReference type="InterPro" id="IPR000408">
    <property type="entry name" value="Reg_chr_condens"/>
</dbReference>
<dbReference type="PROSITE" id="PS00626">
    <property type="entry name" value="RCC1_2"/>
    <property type="match status" value="1"/>
</dbReference>
<dbReference type="InterPro" id="IPR009091">
    <property type="entry name" value="RCC1/BLIP-II"/>
</dbReference>
<gene>
    <name evidence="2" type="ORF">chiPu_0012290</name>
</gene>
<dbReference type="PANTHER" id="PTHR46849:SF1">
    <property type="entry name" value="RCC1 DOMAIN-CONTAINING PROTEIN 1"/>
    <property type="match status" value="1"/>
</dbReference>
<dbReference type="SUPFAM" id="SSF50985">
    <property type="entry name" value="RCC1/BLIP-II"/>
    <property type="match status" value="1"/>
</dbReference>
<protein>
    <submittedName>
        <fullName evidence="2">Uncharacterized protein</fullName>
    </submittedName>
</protein>
<dbReference type="OMA" id="WQDRVEC"/>
<evidence type="ECO:0000256" key="1">
    <source>
        <dbReference type="PROSITE-ProRule" id="PRU00235"/>
    </source>
</evidence>